<keyword evidence="7" id="KW-1133">Transmembrane helix</keyword>
<dbReference type="PROSITE" id="PS50017">
    <property type="entry name" value="DEATH_DOMAIN"/>
    <property type="match status" value="1"/>
</dbReference>
<evidence type="ECO:0000256" key="2">
    <source>
        <dbReference type="ARBA" id="ARBA00022729"/>
    </source>
</evidence>
<keyword evidence="7" id="KW-0472">Membrane</keyword>
<dbReference type="GO" id="GO:0009897">
    <property type="term" value="C:external side of plasma membrane"/>
    <property type="evidence" value="ECO:0007669"/>
    <property type="project" value="TreeGrafter"/>
</dbReference>
<dbReference type="Pfam" id="PF00020">
    <property type="entry name" value="TNFR_c6"/>
    <property type="match status" value="2"/>
</dbReference>
<feature type="repeat" description="TNFR-Cys" evidence="6">
    <location>
        <begin position="88"/>
        <end position="131"/>
    </location>
</feature>
<dbReference type="GO" id="GO:0097527">
    <property type="term" value="P:necroptotic signaling pathway"/>
    <property type="evidence" value="ECO:0007669"/>
    <property type="project" value="TreeGrafter"/>
</dbReference>
<dbReference type="PROSITE" id="PS50050">
    <property type="entry name" value="TNFR_NGFR_2"/>
    <property type="match status" value="2"/>
</dbReference>
<evidence type="ECO:0000256" key="7">
    <source>
        <dbReference type="SAM" id="Phobius"/>
    </source>
</evidence>
<feature type="transmembrane region" description="Helical" evidence="7">
    <location>
        <begin position="183"/>
        <end position="207"/>
    </location>
</feature>
<dbReference type="Gene3D" id="2.10.50.10">
    <property type="entry name" value="Tumor Necrosis Factor Receptor, subunit A, domain 2"/>
    <property type="match status" value="2"/>
</dbReference>
<gene>
    <name evidence="11" type="ORF">EXN66_Car001324</name>
</gene>
<dbReference type="Gene3D" id="1.10.533.10">
    <property type="entry name" value="Death Domain, Fas"/>
    <property type="match status" value="1"/>
</dbReference>
<feature type="chain" id="PRO_5026077805" evidence="8">
    <location>
        <begin position="28"/>
        <end position="317"/>
    </location>
</feature>
<feature type="disulfide bond" evidence="6">
    <location>
        <begin position="89"/>
        <end position="104"/>
    </location>
</feature>
<dbReference type="SUPFAM" id="SSF57586">
    <property type="entry name" value="TNF receptor-like"/>
    <property type="match status" value="2"/>
</dbReference>
<dbReference type="PANTHER" id="PTHR46874">
    <property type="entry name" value="TUMOR NECROSIS FACTOR RECEPTOR SUPERFAMILY MEMBER 6"/>
    <property type="match status" value="1"/>
</dbReference>
<reference evidence="12" key="2">
    <citation type="submission" date="2019-02" db="EMBL/GenBank/DDBJ databases">
        <title>Opniocepnalus argus Var Kimnra genome.</title>
        <authorList>
            <person name="Zhou C."/>
            <person name="Xiao S."/>
        </authorList>
    </citation>
    <scope>NUCLEOTIDE SEQUENCE [LARGE SCALE GENOMIC DNA]</scope>
</reference>
<dbReference type="GO" id="GO:0006924">
    <property type="term" value="P:activation-induced cell death of T cells"/>
    <property type="evidence" value="ECO:0007669"/>
    <property type="project" value="TreeGrafter"/>
</dbReference>
<dbReference type="InterPro" id="IPR001368">
    <property type="entry name" value="TNFR/NGFR_Cys_rich_reg"/>
</dbReference>
<feature type="repeat" description="TNFR-Cys" evidence="6">
    <location>
        <begin position="132"/>
        <end position="176"/>
    </location>
</feature>
<dbReference type="Pfam" id="PF00531">
    <property type="entry name" value="Death"/>
    <property type="match status" value="1"/>
</dbReference>
<feature type="domain" description="TNFR-Cys" evidence="10">
    <location>
        <begin position="132"/>
        <end position="176"/>
    </location>
</feature>
<dbReference type="GO" id="GO:0097049">
    <property type="term" value="P:motor neuron apoptotic process"/>
    <property type="evidence" value="ECO:0007669"/>
    <property type="project" value="TreeGrafter"/>
</dbReference>
<dbReference type="GO" id="GO:0097192">
    <property type="term" value="P:extrinsic apoptotic signaling pathway in absence of ligand"/>
    <property type="evidence" value="ECO:0007669"/>
    <property type="project" value="TreeGrafter"/>
</dbReference>
<dbReference type="GO" id="GO:0032872">
    <property type="term" value="P:regulation of stress-activated MAPK cascade"/>
    <property type="evidence" value="ECO:0007669"/>
    <property type="project" value="TreeGrafter"/>
</dbReference>
<evidence type="ECO:0000256" key="8">
    <source>
        <dbReference type="SAM" id="SignalP"/>
    </source>
</evidence>
<name>A0A6G1QZP4_CHAAH</name>
<accession>A0A6G1QZP4</accession>
<evidence type="ECO:0000259" key="9">
    <source>
        <dbReference type="PROSITE" id="PS50017"/>
    </source>
</evidence>
<dbReference type="CDD" id="cd12087">
    <property type="entry name" value="TM_EGFR-like"/>
    <property type="match status" value="1"/>
</dbReference>
<protein>
    <submittedName>
        <fullName evidence="11">Tumor necrosis factor receptor superfamily member 6</fullName>
    </submittedName>
</protein>
<evidence type="ECO:0000256" key="1">
    <source>
        <dbReference type="ARBA" id="ARBA00022703"/>
    </source>
</evidence>
<reference evidence="11 12" key="1">
    <citation type="submission" date="2019-02" db="EMBL/GenBank/DDBJ databases">
        <title>Opniocepnalus argus genome.</title>
        <authorList>
            <person name="Zhou C."/>
            <person name="Xiao S."/>
        </authorList>
    </citation>
    <scope>NUCLEOTIDE SEQUENCE [LARGE SCALE GENOMIC DNA]</scope>
    <source>
        <strain evidence="11">OARG1902GOOAL</strain>
        <tissue evidence="11">Muscle</tissue>
    </source>
</reference>
<evidence type="ECO:0000256" key="3">
    <source>
        <dbReference type="ARBA" id="ARBA00022737"/>
    </source>
</evidence>
<keyword evidence="2 8" id="KW-0732">Signal</keyword>
<evidence type="ECO:0000256" key="4">
    <source>
        <dbReference type="ARBA" id="ARBA00023157"/>
    </source>
</evidence>
<feature type="signal peptide" evidence="8">
    <location>
        <begin position="1"/>
        <end position="27"/>
    </location>
</feature>
<proteinExistence type="predicted"/>
<evidence type="ECO:0000256" key="5">
    <source>
        <dbReference type="ARBA" id="ARBA00023180"/>
    </source>
</evidence>
<dbReference type="InterPro" id="IPR000488">
    <property type="entry name" value="Death_dom"/>
</dbReference>
<dbReference type="InterPro" id="IPR011029">
    <property type="entry name" value="DEATH-like_dom_sf"/>
</dbReference>
<dbReference type="SMART" id="SM00208">
    <property type="entry name" value="TNFR"/>
    <property type="match status" value="3"/>
</dbReference>
<organism evidence="11 12">
    <name type="scientific">Channa argus</name>
    <name type="common">Northern snakehead</name>
    <name type="synonym">Ophicephalus argus</name>
    <dbReference type="NCBI Taxonomy" id="215402"/>
    <lineage>
        <taxon>Eukaryota</taxon>
        <taxon>Metazoa</taxon>
        <taxon>Chordata</taxon>
        <taxon>Craniata</taxon>
        <taxon>Vertebrata</taxon>
        <taxon>Euteleostomi</taxon>
        <taxon>Actinopterygii</taxon>
        <taxon>Neopterygii</taxon>
        <taxon>Teleostei</taxon>
        <taxon>Neoteleostei</taxon>
        <taxon>Acanthomorphata</taxon>
        <taxon>Anabantaria</taxon>
        <taxon>Anabantiformes</taxon>
        <taxon>Channoidei</taxon>
        <taxon>Channidae</taxon>
        <taxon>Channa</taxon>
    </lineage>
</organism>
<comment type="caution">
    <text evidence="6">Lacks conserved residue(s) required for the propagation of feature annotation.</text>
</comment>
<dbReference type="EMBL" id="CM015712">
    <property type="protein sequence ID" value="KAF3708151.1"/>
    <property type="molecule type" value="Genomic_DNA"/>
</dbReference>
<keyword evidence="1" id="KW-0053">Apoptosis</keyword>
<evidence type="ECO:0000313" key="11">
    <source>
        <dbReference type="EMBL" id="KAF3708151.1"/>
    </source>
</evidence>
<dbReference type="GO" id="GO:0043066">
    <property type="term" value="P:negative regulation of apoptotic process"/>
    <property type="evidence" value="ECO:0007669"/>
    <property type="project" value="TreeGrafter"/>
</dbReference>
<dbReference type="GO" id="GO:0005031">
    <property type="term" value="F:tumor necrosis factor receptor activity"/>
    <property type="evidence" value="ECO:0007669"/>
    <property type="project" value="TreeGrafter"/>
</dbReference>
<keyword evidence="12" id="KW-1185">Reference proteome</keyword>
<keyword evidence="5" id="KW-0325">Glycoprotein</keyword>
<keyword evidence="3" id="KW-0677">Repeat</keyword>
<dbReference type="GO" id="GO:0045121">
    <property type="term" value="C:membrane raft"/>
    <property type="evidence" value="ECO:0007669"/>
    <property type="project" value="TreeGrafter"/>
</dbReference>
<dbReference type="AlphaFoldDB" id="A0A6G1QZP4"/>
<dbReference type="SUPFAM" id="SSF47986">
    <property type="entry name" value="DEATH domain"/>
    <property type="match status" value="1"/>
</dbReference>
<keyword evidence="11" id="KW-0675">Receptor</keyword>
<dbReference type="GO" id="GO:0031265">
    <property type="term" value="C:CD95 death-inducing signaling complex"/>
    <property type="evidence" value="ECO:0007669"/>
    <property type="project" value="TreeGrafter"/>
</dbReference>
<keyword evidence="7" id="KW-0812">Transmembrane</keyword>
<feature type="domain" description="Death" evidence="9">
    <location>
        <begin position="242"/>
        <end position="311"/>
    </location>
</feature>
<keyword evidence="4 6" id="KW-1015">Disulfide bond</keyword>
<evidence type="ECO:0000313" key="12">
    <source>
        <dbReference type="Proteomes" id="UP000503349"/>
    </source>
</evidence>
<feature type="domain" description="TNFR-Cys" evidence="10">
    <location>
        <begin position="88"/>
        <end position="131"/>
    </location>
</feature>
<evidence type="ECO:0000259" key="10">
    <source>
        <dbReference type="PROSITE" id="PS50050"/>
    </source>
</evidence>
<dbReference type="Proteomes" id="UP000503349">
    <property type="component" value="Chromosome 1"/>
</dbReference>
<sequence>MARANKCPPWAFVFVVLCLLLPLACYSASSQTQGSVGGRSPKGLLRKKRNLCVDGTYEYNGRECCLCGAGLKLKNHCVLNKDDGNCTQCDANTYNSHPNFKQSCEPCTSCDHPNANLQIDEPCTTARNTKCKCKEDHYCINAGLDSSESCILCIPCTVCGAAGIKVACTATNNTVCHEEKNKIATAVGIVIGVFLLILSIVGLIVYLKIKRKQHSFTTPETLPLKDLQPHLVEIVEVVGWKDMKTIALSTKIPRTAIEFCERDNPRDTQQQTLQLLETWIESQGRNASQNLIESLQKNRKNSKAEKVIRILSGDSAA</sequence>
<evidence type="ECO:0000256" key="6">
    <source>
        <dbReference type="PROSITE-ProRule" id="PRU00206"/>
    </source>
</evidence>
<dbReference type="PANTHER" id="PTHR46874:SF1">
    <property type="entry name" value="TUMOR NECROSIS FACTOR RECEPTOR SUPERFAMILY MEMBER 6"/>
    <property type="match status" value="1"/>
</dbReference>